<feature type="region of interest" description="Disordered" evidence="1">
    <location>
        <begin position="1"/>
        <end position="26"/>
    </location>
</feature>
<feature type="region of interest" description="Disordered" evidence="1">
    <location>
        <begin position="40"/>
        <end position="87"/>
    </location>
</feature>
<organism evidence="2 3">
    <name type="scientific">Apiospora arundinis</name>
    <dbReference type="NCBI Taxonomy" id="335852"/>
    <lineage>
        <taxon>Eukaryota</taxon>
        <taxon>Fungi</taxon>
        <taxon>Dikarya</taxon>
        <taxon>Ascomycota</taxon>
        <taxon>Pezizomycotina</taxon>
        <taxon>Sordariomycetes</taxon>
        <taxon>Xylariomycetidae</taxon>
        <taxon>Amphisphaeriales</taxon>
        <taxon>Apiosporaceae</taxon>
        <taxon>Apiospora</taxon>
    </lineage>
</organism>
<sequence>MPQEGIGASSATRTLSSSSAESWPLASKTKLSYSLDRYLQTQPDSVSERQGAGLIGSHGRPSGPSKTEAYLKEWESGWQGAKSSGKA</sequence>
<name>A0ABR2JN16_9PEZI</name>
<gene>
    <name evidence="2" type="ORF">PGQ11_001245</name>
</gene>
<accession>A0ABR2JN16</accession>
<keyword evidence="3" id="KW-1185">Reference proteome</keyword>
<feature type="compositionally biased region" description="Low complexity" evidence="1">
    <location>
        <begin position="8"/>
        <end position="26"/>
    </location>
</feature>
<proteinExistence type="predicted"/>
<evidence type="ECO:0000313" key="3">
    <source>
        <dbReference type="Proteomes" id="UP001390339"/>
    </source>
</evidence>
<protein>
    <submittedName>
        <fullName evidence="2">Uncharacterized protein</fullName>
    </submittedName>
</protein>
<evidence type="ECO:0000313" key="2">
    <source>
        <dbReference type="EMBL" id="KAK8879951.1"/>
    </source>
</evidence>
<dbReference type="EMBL" id="JAPCWZ010000001">
    <property type="protein sequence ID" value="KAK8879951.1"/>
    <property type="molecule type" value="Genomic_DNA"/>
</dbReference>
<evidence type="ECO:0000256" key="1">
    <source>
        <dbReference type="SAM" id="MobiDB-lite"/>
    </source>
</evidence>
<comment type="caution">
    <text evidence="2">The sequence shown here is derived from an EMBL/GenBank/DDBJ whole genome shotgun (WGS) entry which is preliminary data.</text>
</comment>
<reference evidence="2 3" key="1">
    <citation type="journal article" date="2024" name="IMA Fungus">
        <title>Apiospora arundinis, a panoply of carbohydrate-active enzymes and secondary metabolites.</title>
        <authorList>
            <person name="Sorensen T."/>
            <person name="Petersen C."/>
            <person name="Muurmann A.T."/>
            <person name="Christiansen J.V."/>
            <person name="Brundto M.L."/>
            <person name="Overgaard C.K."/>
            <person name="Boysen A.T."/>
            <person name="Wollenberg R.D."/>
            <person name="Larsen T.O."/>
            <person name="Sorensen J.L."/>
            <person name="Nielsen K.L."/>
            <person name="Sondergaard T.E."/>
        </authorList>
    </citation>
    <scope>NUCLEOTIDE SEQUENCE [LARGE SCALE GENOMIC DNA]</scope>
    <source>
        <strain evidence="2 3">AAU 773</strain>
    </source>
</reference>
<dbReference type="Proteomes" id="UP001390339">
    <property type="component" value="Unassembled WGS sequence"/>
</dbReference>